<evidence type="ECO:0000256" key="7">
    <source>
        <dbReference type="ARBA" id="ARBA00022989"/>
    </source>
</evidence>
<reference evidence="12 13" key="1">
    <citation type="submission" date="2015-10" db="EMBL/GenBank/DDBJ databases">
        <title>Draft genome sequence of Salegentibacter salinarum KCTC 12975.</title>
        <authorList>
            <person name="Lin W."/>
            <person name="Zheng Q."/>
        </authorList>
    </citation>
    <scope>NUCLEOTIDE SEQUENCE [LARGE SCALE GENOMIC DNA]</scope>
    <source>
        <strain evidence="12 13">KCTC 12975</strain>
    </source>
</reference>
<dbReference type="GO" id="GO:0005524">
    <property type="term" value="F:ATP binding"/>
    <property type="evidence" value="ECO:0007669"/>
    <property type="project" value="UniProtKB-KW"/>
</dbReference>
<proteinExistence type="predicted"/>
<feature type="transmembrane region" description="Helical" evidence="9">
    <location>
        <begin position="281"/>
        <end position="297"/>
    </location>
</feature>
<comment type="subcellular location">
    <subcellularLocation>
        <location evidence="1">Cell membrane</location>
        <topology evidence="1">Multi-pass membrane protein</topology>
    </subcellularLocation>
</comment>
<evidence type="ECO:0000256" key="3">
    <source>
        <dbReference type="ARBA" id="ARBA00022475"/>
    </source>
</evidence>
<dbReference type="SUPFAM" id="SSF52540">
    <property type="entry name" value="P-loop containing nucleoside triphosphate hydrolases"/>
    <property type="match status" value="1"/>
</dbReference>
<dbReference type="InterPro" id="IPR011527">
    <property type="entry name" value="ABC1_TM_dom"/>
</dbReference>
<dbReference type="PROSITE" id="PS50929">
    <property type="entry name" value="ABC_TM1F"/>
    <property type="match status" value="1"/>
</dbReference>
<evidence type="ECO:0000256" key="1">
    <source>
        <dbReference type="ARBA" id="ARBA00004651"/>
    </source>
</evidence>
<dbReference type="STRING" id="447422.SAMN05660903_01576"/>
<evidence type="ECO:0000256" key="8">
    <source>
        <dbReference type="ARBA" id="ARBA00023136"/>
    </source>
</evidence>
<keyword evidence="4 9" id="KW-0812">Transmembrane</keyword>
<name>A0A2N0TPV7_9FLAO</name>
<dbReference type="FunFam" id="3.40.50.300:FF:000299">
    <property type="entry name" value="ABC transporter ATP-binding protein/permease"/>
    <property type="match status" value="1"/>
</dbReference>
<keyword evidence="6 12" id="KW-0067">ATP-binding</keyword>
<dbReference type="InterPro" id="IPR003439">
    <property type="entry name" value="ABC_transporter-like_ATP-bd"/>
</dbReference>
<dbReference type="InterPro" id="IPR027417">
    <property type="entry name" value="P-loop_NTPase"/>
</dbReference>
<evidence type="ECO:0000256" key="5">
    <source>
        <dbReference type="ARBA" id="ARBA00022741"/>
    </source>
</evidence>
<keyword evidence="2" id="KW-0813">Transport</keyword>
<evidence type="ECO:0000256" key="4">
    <source>
        <dbReference type="ARBA" id="ARBA00022692"/>
    </source>
</evidence>
<feature type="transmembrane region" description="Helical" evidence="9">
    <location>
        <begin position="166"/>
        <end position="184"/>
    </location>
</feature>
<keyword evidence="5" id="KW-0547">Nucleotide-binding</keyword>
<keyword evidence="8 9" id="KW-0472">Membrane</keyword>
<dbReference type="AlphaFoldDB" id="A0A2N0TPV7"/>
<dbReference type="OrthoDB" id="9760358at2"/>
<dbReference type="SUPFAM" id="SSF90123">
    <property type="entry name" value="ABC transporter transmembrane region"/>
    <property type="match status" value="1"/>
</dbReference>
<feature type="transmembrane region" description="Helical" evidence="9">
    <location>
        <begin position="190"/>
        <end position="209"/>
    </location>
</feature>
<dbReference type="GO" id="GO:0140359">
    <property type="term" value="F:ABC-type transporter activity"/>
    <property type="evidence" value="ECO:0007669"/>
    <property type="project" value="InterPro"/>
</dbReference>
<accession>A0A2N0TPV7</accession>
<evidence type="ECO:0000256" key="6">
    <source>
        <dbReference type="ARBA" id="ARBA00022840"/>
    </source>
</evidence>
<feature type="transmembrane region" description="Helical" evidence="9">
    <location>
        <begin position="84"/>
        <end position="112"/>
    </location>
</feature>
<dbReference type="InterPro" id="IPR017871">
    <property type="entry name" value="ABC_transporter-like_CS"/>
</dbReference>
<sequence length="612" mass="70314">MDKLKKIIKNNFEYFFYFYGFLRYRIFIAFFLSILKGTLDGFGLAMFIPLLRMSNTDNETTAANGGEELGKLSFLPEFLESIGITLNIVSVLLIILVFFCLKGIVTFIEGYYRVVYQQLFMREIRITNINLLNTYSFKSFLKSDPGMIQNTFSSEVGRVNIAYRSYFKAIEYGVLITVYLLLAFSANAEFAIIVAVGGALSNYLFKWLFKKTKYLSRKYTVSAHRFQGFLIQHVAIYKYLKATGINKYYGGKLKYQINDLENLQRRLGIVDSTLKAMREPITMLVVIVAILIQVTYFNSDIGLIILSLLFLYRAMTYLMSLQEHWNKFLGASASLENMKDFTNELRKNKEKNGKTKFANLKQGLKLNNVDFYYNSTPILRNINFEVAKNESIAIIGESGSGKTTLMNVLAGLILPEKGELLIDGVSTRNLDLYDYRKRIGYISQEAPIFNDTVYNNVSLWAEKTEENIQKFNRVLKQAAIYDFVYDLENKEEEFLGNNGINISGGQRQRLSIARELFKDVDFLFMDEATSALDGETERAIQQNIDNLKGKYTIFMIAHRLSTIINADRIILLNNGVIEAIGTFMELLEKSDKFREMISLQGMSIEKEQYLNK</sequence>
<organism evidence="12 13">
    <name type="scientific">Salegentibacter salinarum</name>
    <dbReference type="NCBI Taxonomy" id="447422"/>
    <lineage>
        <taxon>Bacteria</taxon>
        <taxon>Pseudomonadati</taxon>
        <taxon>Bacteroidota</taxon>
        <taxon>Flavobacteriia</taxon>
        <taxon>Flavobacteriales</taxon>
        <taxon>Flavobacteriaceae</taxon>
        <taxon>Salegentibacter</taxon>
    </lineage>
</organism>
<keyword evidence="13" id="KW-1185">Reference proteome</keyword>
<comment type="caution">
    <text evidence="12">The sequence shown here is derived from an EMBL/GenBank/DDBJ whole genome shotgun (WGS) entry which is preliminary data.</text>
</comment>
<gene>
    <name evidence="12" type="ORF">APR41_08080</name>
</gene>
<dbReference type="PANTHER" id="PTHR24221">
    <property type="entry name" value="ATP-BINDING CASSETTE SUB-FAMILY B"/>
    <property type="match status" value="1"/>
</dbReference>
<evidence type="ECO:0000259" key="10">
    <source>
        <dbReference type="PROSITE" id="PS50893"/>
    </source>
</evidence>
<dbReference type="Gene3D" id="1.20.1560.10">
    <property type="entry name" value="ABC transporter type 1, transmembrane domain"/>
    <property type="match status" value="1"/>
</dbReference>
<dbReference type="EMBL" id="LKTS01000045">
    <property type="protein sequence ID" value="PKD16754.1"/>
    <property type="molecule type" value="Genomic_DNA"/>
</dbReference>
<evidence type="ECO:0000313" key="13">
    <source>
        <dbReference type="Proteomes" id="UP000232673"/>
    </source>
</evidence>
<evidence type="ECO:0000313" key="12">
    <source>
        <dbReference type="EMBL" id="PKD16754.1"/>
    </source>
</evidence>
<dbReference type="Proteomes" id="UP000232673">
    <property type="component" value="Unassembled WGS sequence"/>
</dbReference>
<dbReference type="PROSITE" id="PS00211">
    <property type="entry name" value="ABC_TRANSPORTER_1"/>
    <property type="match status" value="1"/>
</dbReference>
<dbReference type="GO" id="GO:0016887">
    <property type="term" value="F:ATP hydrolysis activity"/>
    <property type="evidence" value="ECO:0007669"/>
    <property type="project" value="InterPro"/>
</dbReference>
<dbReference type="Gene3D" id="3.40.50.300">
    <property type="entry name" value="P-loop containing nucleotide triphosphate hydrolases"/>
    <property type="match status" value="1"/>
</dbReference>
<feature type="domain" description="ABC transporter" evidence="10">
    <location>
        <begin position="364"/>
        <end position="599"/>
    </location>
</feature>
<evidence type="ECO:0000256" key="2">
    <source>
        <dbReference type="ARBA" id="ARBA00022448"/>
    </source>
</evidence>
<dbReference type="PROSITE" id="PS50893">
    <property type="entry name" value="ABC_TRANSPORTER_2"/>
    <property type="match status" value="1"/>
</dbReference>
<protein>
    <submittedName>
        <fullName evidence="12">ABC transporter ATP-binding protein</fullName>
    </submittedName>
</protein>
<dbReference type="SMART" id="SM00382">
    <property type="entry name" value="AAA"/>
    <property type="match status" value="1"/>
</dbReference>
<keyword evidence="7 9" id="KW-1133">Transmembrane helix</keyword>
<keyword evidence="3" id="KW-1003">Cell membrane</keyword>
<evidence type="ECO:0000256" key="9">
    <source>
        <dbReference type="SAM" id="Phobius"/>
    </source>
</evidence>
<dbReference type="PANTHER" id="PTHR24221:SF654">
    <property type="entry name" value="ATP-BINDING CASSETTE SUB-FAMILY B MEMBER 6"/>
    <property type="match status" value="1"/>
</dbReference>
<dbReference type="InterPro" id="IPR003593">
    <property type="entry name" value="AAA+_ATPase"/>
</dbReference>
<feature type="domain" description="ABC transmembrane type-1" evidence="11">
    <location>
        <begin position="27"/>
        <end position="330"/>
    </location>
</feature>
<evidence type="ECO:0000259" key="11">
    <source>
        <dbReference type="PROSITE" id="PS50929"/>
    </source>
</evidence>
<dbReference type="Pfam" id="PF00005">
    <property type="entry name" value="ABC_tran"/>
    <property type="match status" value="1"/>
</dbReference>
<dbReference type="GO" id="GO:0034040">
    <property type="term" value="F:ATPase-coupled lipid transmembrane transporter activity"/>
    <property type="evidence" value="ECO:0007669"/>
    <property type="project" value="TreeGrafter"/>
</dbReference>
<dbReference type="InterPro" id="IPR036640">
    <property type="entry name" value="ABC1_TM_sf"/>
</dbReference>
<dbReference type="GO" id="GO:0005886">
    <property type="term" value="C:plasma membrane"/>
    <property type="evidence" value="ECO:0007669"/>
    <property type="project" value="UniProtKB-SubCell"/>
</dbReference>
<dbReference type="InterPro" id="IPR039421">
    <property type="entry name" value="Type_1_exporter"/>
</dbReference>